<dbReference type="GeneTree" id="ENSGT00440000038757"/>
<protein>
    <submittedName>
        <fullName evidence="1">Uncharacterized protein</fullName>
    </submittedName>
</protein>
<dbReference type="Proteomes" id="UP000007646">
    <property type="component" value="Unassembled WGS sequence"/>
</dbReference>
<accession>G3TJ78</accession>
<evidence type="ECO:0000313" key="1">
    <source>
        <dbReference type="Ensembl" id="ENSLAFP00000014768.2"/>
    </source>
</evidence>
<dbReference type="STRING" id="9785.ENSLAFP00000014768"/>
<keyword evidence="2" id="KW-1185">Reference proteome</keyword>
<dbReference type="AlphaFoldDB" id="G3TJ78"/>
<reference evidence="1 2" key="1">
    <citation type="submission" date="2009-06" db="EMBL/GenBank/DDBJ databases">
        <title>The Genome Sequence of Loxodonta africana (African elephant).</title>
        <authorList>
            <person name="Di Palma F."/>
            <person name="Heiman D."/>
            <person name="Young S."/>
            <person name="Johnson J."/>
            <person name="Lander E.S."/>
            <person name="Lindblad-Toh K."/>
        </authorList>
    </citation>
    <scope>NUCLEOTIDE SEQUENCE [LARGE SCALE GENOMIC DNA]</scope>
    <source>
        <strain evidence="1 2">Isolate ISIS603380</strain>
    </source>
</reference>
<dbReference type="PANTHER" id="PTHR37860">
    <property type="entry name" value="AGAP008810-PA"/>
    <property type="match status" value="1"/>
</dbReference>
<name>G3TJ78_LOXAF</name>
<reference evidence="1" key="3">
    <citation type="submission" date="2025-09" db="UniProtKB">
        <authorList>
            <consortium name="Ensembl"/>
        </authorList>
    </citation>
    <scope>IDENTIFICATION</scope>
    <source>
        <strain evidence="1">Isolate ISIS603380</strain>
    </source>
</reference>
<dbReference type="eggNOG" id="KOG4338">
    <property type="taxonomic scope" value="Eukaryota"/>
</dbReference>
<organism evidence="1 2">
    <name type="scientific">Loxodonta africana</name>
    <name type="common">African elephant</name>
    <dbReference type="NCBI Taxonomy" id="9785"/>
    <lineage>
        <taxon>Eukaryota</taxon>
        <taxon>Metazoa</taxon>
        <taxon>Chordata</taxon>
        <taxon>Craniata</taxon>
        <taxon>Vertebrata</taxon>
        <taxon>Euteleostomi</taxon>
        <taxon>Mammalia</taxon>
        <taxon>Eutheria</taxon>
        <taxon>Afrotheria</taxon>
        <taxon>Proboscidea</taxon>
        <taxon>Elephantidae</taxon>
        <taxon>Loxodonta</taxon>
    </lineage>
</organism>
<proteinExistence type="predicted"/>
<dbReference type="OMA" id="GHEFHCT"/>
<dbReference type="InParanoid" id="G3TJ78"/>
<evidence type="ECO:0000313" key="2">
    <source>
        <dbReference type="Proteomes" id="UP000007646"/>
    </source>
</evidence>
<dbReference type="InterPro" id="IPR048484">
    <property type="entry name" value="LOC400499-like"/>
</dbReference>
<sequence>QGRSDLQPAADGGAQWFEAQLEVKLVRAGNPMVLAGNLTLQAGSKLAFSVALSNLLRDQAYMSVLLEKKVEDGLQVVALGGDLFLPGLLGLYTLGLLQLRGHHWTNILRIKYGLQGQARRPEQECSTRQELRAEHGAGGIYRLALGHRLHCTQVPAFNHKVQVQHKEDSGLVHSQLEASFGDRWDEANNKRRLRVSQTFRNDSGPALSNYFMEFVLQVPERQMDYRTQLYHSSLRQPHVESSTHLKVQYNGRLPLVAGLQWKDRSRATLWKWEGALNLESPWLMISAAHRLHWPQHAMFQAILELTLGKAWALKNLVVNVALRSQGWNKEGKIHIYTPKTTYLRVSTVTALERSLFRSWNELESVWNEPVKSEIHVENSRDWKILHCWLRGPQRELNLTAAYRHTEWPRQTHISLMALRTGAQGQSQGLQLEGKLEELKHDGRSYQKRGTFLLRHPLDLPIPQSLFLQETFTAEKQLQHFSLETRVVLNGRDETLQTIVLGYQAGHPYVCAGLTHPYSSKAVPSNLEGCLVTWNQHTRPLGLVAGLIMGCR</sequence>
<dbReference type="Ensembl" id="ENSLAFT00000017611.2">
    <property type="protein sequence ID" value="ENSLAFP00000014768.2"/>
    <property type="gene ID" value="ENSLAFG00000017610.2"/>
</dbReference>
<dbReference type="HOGENOM" id="CLU_038225_0_0_1"/>
<reference evidence="1" key="2">
    <citation type="submission" date="2025-08" db="UniProtKB">
        <authorList>
            <consortium name="Ensembl"/>
        </authorList>
    </citation>
    <scope>IDENTIFICATION</scope>
    <source>
        <strain evidence="1">Isolate ISIS603380</strain>
    </source>
</reference>
<dbReference type="Pfam" id="PF21013">
    <property type="entry name" value="LOC400499"/>
    <property type="match status" value="1"/>
</dbReference>
<dbReference type="PANTHER" id="PTHR37860:SF2">
    <property type="entry name" value="VITELLOGENIN DOMAIN-CONTAINING PROTEIN"/>
    <property type="match status" value="1"/>
</dbReference>